<proteinExistence type="predicted"/>
<organism evidence="1 2">
    <name type="scientific">Luteipulveratus mongoliensis</name>
    <dbReference type="NCBI Taxonomy" id="571913"/>
    <lineage>
        <taxon>Bacteria</taxon>
        <taxon>Bacillati</taxon>
        <taxon>Actinomycetota</taxon>
        <taxon>Actinomycetes</taxon>
        <taxon>Micrococcales</taxon>
        <taxon>Dermacoccaceae</taxon>
        <taxon>Luteipulveratus</taxon>
    </lineage>
</organism>
<sequence length="358" mass="38831">MNQKLRGLGELVAYLPYVLGFIPRRSVVVVGSIDGTVGPISRIDIPPSERRAEAARLVVDQLGRVGLRQFDLVGYDDEEDTRRLMATIRRELSQASGAPCVHEVHVREGQWSVARCACGGCERDEWQPVPEQSRVGAIAEQVLREVEPYADRDELAASVALAHPLVAQAMLTMVDQPFDAMDERDEDDAVAVAWSAVLVTDDDALPVHLLPVDTLLDAVCSLQDKVFRDELMGWMAPDALGFRSHSPAIRSALDDALGRPAWRAAHGAAPLQRDVEIGRVTHRLQALVACTPDVWVDGTATLLAYWCWAHGSGALAGMALDRALDANPAYSLAHLIGHALSHGLRPGQGDPSSREIAS</sequence>
<dbReference type="EMBL" id="CP011112">
    <property type="protein sequence ID" value="AKU17223.1"/>
    <property type="molecule type" value="Genomic_DNA"/>
</dbReference>
<gene>
    <name evidence="1" type="ORF">VV02_17450</name>
</gene>
<name>A0A0K1JKX0_9MICO</name>
<dbReference type="KEGG" id="lmoi:VV02_17450"/>
<dbReference type="RefSeq" id="WP_052593495.1">
    <property type="nucleotide sequence ID" value="NZ_CP011112.1"/>
</dbReference>
<dbReference type="Proteomes" id="UP000066480">
    <property type="component" value="Chromosome"/>
</dbReference>
<evidence type="ECO:0000313" key="1">
    <source>
        <dbReference type="EMBL" id="AKU17223.1"/>
    </source>
</evidence>
<reference evidence="1 2" key="1">
    <citation type="submission" date="2015-03" db="EMBL/GenBank/DDBJ databases">
        <title>Luteipulveratus halotolerans sp. nov., a novel actinobacterium (Dermacoccaceae) from Sarawak, Malaysia.</title>
        <authorList>
            <person name="Juboi H."/>
            <person name="Basik A."/>
            <person name="Shamsul S.S."/>
            <person name="Arnold P."/>
            <person name="Schmitt E.K."/>
            <person name="Sanglier J.-J."/>
            <person name="Yeo T."/>
        </authorList>
    </citation>
    <scope>NUCLEOTIDE SEQUENCE [LARGE SCALE GENOMIC DNA]</scope>
    <source>
        <strain evidence="1 2">MN07-A0370</strain>
    </source>
</reference>
<accession>A0A0K1JKX0</accession>
<dbReference type="InterPro" id="IPR025447">
    <property type="entry name" value="DUF4192"/>
</dbReference>
<dbReference type="Pfam" id="PF13830">
    <property type="entry name" value="DUF4192"/>
    <property type="match status" value="1"/>
</dbReference>
<keyword evidence="2" id="KW-1185">Reference proteome</keyword>
<dbReference type="AlphaFoldDB" id="A0A0K1JKX0"/>
<dbReference type="OrthoDB" id="4954868at2"/>
<dbReference type="STRING" id="571913.VV02_17450"/>
<evidence type="ECO:0008006" key="3">
    <source>
        <dbReference type="Google" id="ProtNLM"/>
    </source>
</evidence>
<protein>
    <recommendedName>
        <fullName evidence="3">DUF4192 domain-containing protein</fullName>
    </recommendedName>
</protein>
<evidence type="ECO:0000313" key="2">
    <source>
        <dbReference type="Proteomes" id="UP000066480"/>
    </source>
</evidence>